<organism evidence="2 3">
    <name type="scientific">Temnothorax longispinosus</name>
    <dbReference type="NCBI Taxonomy" id="300112"/>
    <lineage>
        <taxon>Eukaryota</taxon>
        <taxon>Metazoa</taxon>
        <taxon>Ecdysozoa</taxon>
        <taxon>Arthropoda</taxon>
        <taxon>Hexapoda</taxon>
        <taxon>Insecta</taxon>
        <taxon>Pterygota</taxon>
        <taxon>Neoptera</taxon>
        <taxon>Endopterygota</taxon>
        <taxon>Hymenoptera</taxon>
        <taxon>Apocrita</taxon>
        <taxon>Aculeata</taxon>
        <taxon>Formicoidea</taxon>
        <taxon>Formicidae</taxon>
        <taxon>Myrmicinae</taxon>
        <taxon>Temnothorax</taxon>
    </lineage>
</organism>
<reference evidence="2 3" key="1">
    <citation type="journal article" date="2019" name="Philos. Trans. R. Soc. Lond., B, Biol. Sci.">
        <title>Ant behaviour and brain gene expression of defending hosts depend on the ecological success of the intruding social parasite.</title>
        <authorList>
            <person name="Kaur R."/>
            <person name="Stoldt M."/>
            <person name="Jongepier E."/>
            <person name="Feldmeyer B."/>
            <person name="Menzel F."/>
            <person name="Bornberg-Bauer E."/>
            <person name="Foitzik S."/>
        </authorList>
    </citation>
    <scope>NUCLEOTIDE SEQUENCE [LARGE SCALE GENOMIC DNA]</scope>
    <source>
        <tissue evidence="2">Whole body</tissue>
    </source>
</reference>
<feature type="non-terminal residue" evidence="2">
    <location>
        <position position="1"/>
    </location>
</feature>
<keyword evidence="3" id="KW-1185">Reference proteome</keyword>
<feature type="non-terminal residue" evidence="2">
    <location>
        <position position="582"/>
    </location>
</feature>
<evidence type="ECO:0000313" key="2">
    <source>
        <dbReference type="EMBL" id="TGZ56198.1"/>
    </source>
</evidence>
<dbReference type="EMBL" id="QBLH01000372">
    <property type="protein sequence ID" value="TGZ56198.1"/>
    <property type="molecule type" value="Genomic_DNA"/>
</dbReference>
<dbReference type="GO" id="GO:0005576">
    <property type="term" value="C:extracellular region"/>
    <property type="evidence" value="ECO:0007669"/>
    <property type="project" value="TreeGrafter"/>
</dbReference>
<dbReference type="GO" id="GO:0008083">
    <property type="term" value="F:growth factor activity"/>
    <property type="evidence" value="ECO:0007669"/>
    <property type="project" value="TreeGrafter"/>
</dbReference>
<sequence length="582" mass="66398">KQCPLRDDARSRDVYVLILARFLRQLRYSKQSVSSSVYGASVNMSLRSPTRLFSFAVRGSKIYAAGAKSRRKRERETERKRHSAVLVWTRGAAVKIPDVMQHRVLSALWRLPDGNPRRRRRAIIANLCNKSAINSCSLDASDWRLNLLLVLLRVHWWKDDKLVRCIRMTESLEIHGKRDDTNHEGISTDLRDSHLSAFINYALATRKPFSRDMLEYLGGILMLNGDPDRDNHAIISNKPLRILMQAKLPGLQVTAQELYVSFITRKRCLYEIFGSKFNSNRITEANNSVIGGAVAMSSSDRHGGSSREIGVEPGENHRRRPDILRAADSQPTASLLAWPATMRIEALITLVAVVWLTAVLCPRLTAANNLTLSSSRSPKEHFFHGEHISDLAEPLEEPHKQNTYRDMQMILRKEGGKDGLEPVECCPSVLEMVQPLGGRTREDMYVSLYQDGENIQRFYEYSCRADVLNKPCRFADRKLSNQSRCVQKYSFSYAIVQTPGSEHRRHHHREHHRFPAFSGNTVSGSGWTLDYIRVRSGCSCEVMPKPRKKKITASKARRAKSKQRQPRDQEPDFETYDLTVAN</sequence>
<dbReference type="PANTHER" id="PTHR23199:SF12">
    <property type="entry name" value="NEUROTROPHIN 1-RELATED"/>
    <property type="match status" value="1"/>
</dbReference>
<dbReference type="InterPro" id="IPR052444">
    <property type="entry name" value="Spz/Toll_ligand-like"/>
</dbReference>
<proteinExistence type="predicted"/>
<feature type="compositionally biased region" description="Basic residues" evidence="1">
    <location>
        <begin position="545"/>
        <end position="564"/>
    </location>
</feature>
<accession>A0A4S2L6H4</accession>
<dbReference type="Proteomes" id="UP000310200">
    <property type="component" value="Unassembled WGS sequence"/>
</dbReference>
<protein>
    <recommendedName>
        <fullName evidence="4">Spaetzle domain-containing protein</fullName>
    </recommendedName>
</protein>
<dbReference type="Gene3D" id="2.10.90.10">
    <property type="entry name" value="Cystine-knot cytokines"/>
    <property type="match status" value="1"/>
</dbReference>
<dbReference type="GO" id="GO:0045087">
    <property type="term" value="P:innate immune response"/>
    <property type="evidence" value="ECO:0007669"/>
    <property type="project" value="TreeGrafter"/>
</dbReference>
<evidence type="ECO:0000313" key="3">
    <source>
        <dbReference type="Proteomes" id="UP000310200"/>
    </source>
</evidence>
<gene>
    <name evidence="2" type="ORF">DBV15_01668</name>
</gene>
<comment type="caution">
    <text evidence="2">The sequence shown here is derived from an EMBL/GenBank/DDBJ whole genome shotgun (WGS) entry which is preliminary data.</text>
</comment>
<dbReference type="InterPro" id="IPR029034">
    <property type="entry name" value="Cystine-knot_cytokine"/>
</dbReference>
<dbReference type="GO" id="GO:0021556">
    <property type="term" value="P:central nervous system formation"/>
    <property type="evidence" value="ECO:0007669"/>
    <property type="project" value="TreeGrafter"/>
</dbReference>
<feature type="region of interest" description="Disordered" evidence="1">
    <location>
        <begin position="545"/>
        <end position="582"/>
    </location>
</feature>
<feature type="region of interest" description="Disordered" evidence="1">
    <location>
        <begin position="296"/>
        <end position="316"/>
    </location>
</feature>
<dbReference type="AlphaFoldDB" id="A0A4S2L6H4"/>
<dbReference type="GO" id="GO:0005121">
    <property type="term" value="F:Toll binding"/>
    <property type="evidence" value="ECO:0007669"/>
    <property type="project" value="TreeGrafter"/>
</dbReference>
<name>A0A4S2L6H4_9HYME</name>
<evidence type="ECO:0000256" key="1">
    <source>
        <dbReference type="SAM" id="MobiDB-lite"/>
    </source>
</evidence>
<dbReference type="PANTHER" id="PTHR23199">
    <property type="entry name" value="NEUROTROPHIN 1-RELATED"/>
    <property type="match status" value="1"/>
</dbReference>
<evidence type="ECO:0008006" key="4">
    <source>
        <dbReference type="Google" id="ProtNLM"/>
    </source>
</evidence>